<dbReference type="Proteomes" id="UP001620295">
    <property type="component" value="Unassembled WGS sequence"/>
</dbReference>
<keyword evidence="2" id="KW-1185">Reference proteome</keyword>
<dbReference type="EMBL" id="JBJDQH010000017">
    <property type="protein sequence ID" value="MFK4271347.1"/>
    <property type="molecule type" value="Genomic_DNA"/>
</dbReference>
<sequence>MSMIGEYARLTPAELERAVRDPDWGREFIGELAETEPDEGPGASQPRCFDTDKAWHALDFLLRRLAFPVDVVFGEEEISGADGWGHGPPCYLTPERVRVAAEALAAMPAEALVSGVTPDDLVQADIYPDSVWVGDESLDYVTNYYQALVPFFQVAARDGHAMVIWID</sequence>
<dbReference type="InterPro" id="IPR035944">
    <property type="entry name" value="YfbM-like_sf"/>
</dbReference>
<comment type="caution">
    <text evidence="1">The sequence shown here is derived from an EMBL/GenBank/DDBJ whole genome shotgun (WGS) entry which is preliminary data.</text>
</comment>
<organism evidence="1 2">
    <name type="scientific">Streptomyces milbemycinicus</name>
    <dbReference type="NCBI Taxonomy" id="476552"/>
    <lineage>
        <taxon>Bacteria</taxon>
        <taxon>Bacillati</taxon>
        <taxon>Actinomycetota</taxon>
        <taxon>Actinomycetes</taxon>
        <taxon>Kitasatosporales</taxon>
        <taxon>Streptomycetaceae</taxon>
        <taxon>Streptomyces</taxon>
    </lineage>
</organism>
<reference evidence="1 2" key="1">
    <citation type="submission" date="2024-11" db="EMBL/GenBank/DDBJ databases">
        <title>The Natural Products Discovery Center: Release of the First 8490 Sequenced Strains for Exploring Actinobacteria Biosynthetic Diversity.</title>
        <authorList>
            <person name="Kalkreuter E."/>
            <person name="Kautsar S.A."/>
            <person name="Yang D."/>
            <person name="Bader C.D."/>
            <person name="Teijaro C.N."/>
            <person name="Fluegel L."/>
            <person name="Davis C.M."/>
            <person name="Simpson J.R."/>
            <person name="Lauterbach L."/>
            <person name="Steele A.D."/>
            <person name="Gui C."/>
            <person name="Meng S."/>
            <person name="Li G."/>
            <person name="Viehrig K."/>
            <person name="Ye F."/>
            <person name="Su P."/>
            <person name="Kiefer A.F."/>
            <person name="Nichols A."/>
            <person name="Cepeda A.J."/>
            <person name="Yan W."/>
            <person name="Fan B."/>
            <person name="Jiang Y."/>
            <person name="Adhikari A."/>
            <person name="Zheng C.-J."/>
            <person name="Schuster L."/>
            <person name="Cowan T.M."/>
            <person name="Smanski M.J."/>
            <person name="Chevrette M.G."/>
            <person name="De Carvalho L.P.S."/>
            <person name="Shen B."/>
        </authorList>
    </citation>
    <scope>NUCLEOTIDE SEQUENCE [LARGE SCALE GENOMIC DNA]</scope>
    <source>
        <strain evidence="1 2">NPDC020863</strain>
    </source>
</reference>
<evidence type="ECO:0000313" key="2">
    <source>
        <dbReference type="Proteomes" id="UP001620295"/>
    </source>
</evidence>
<accession>A0ABW8LZK1</accession>
<dbReference type="Pfam" id="PF08974">
    <property type="entry name" value="DUF1877"/>
    <property type="match status" value="1"/>
</dbReference>
<dbReference type="RefSeq" id="WP_358641861.1">
    <property type="nucleotide sequence ID" value="NZ_JBFAEV010000020.1"/>
</dbReference>
<dbReference type="SUPFAM" id="SSF111069">
    <property type="entry name" value="Hypothetical protein yfbM"/>
    <property type="match status" value="1"/>
</dbReference>
<dbReference type="Gene3D" id="3.40.1760.10">
    <property type="entry name" value="YfbM-like super family"/>
    <property type="match status" value="1"/>
</dbReference>
<evidence type="ECO:0000313" key="1">
    <source>
        <dbReference type="EMBL" id="MFK4271347.1"/>
    </source>
</evidence>
<name>A0ABW8LZK1_9ACTN</name>
<proteinExistence type="predicted"/>
<gene>
    <name evidence="1" type="ORF">ACI2L5_41470</name>
</gene>
<dbReference type="InterPro" id="IPR015068">
    <property type="entry name" value="DUF1877"/>
</dbReference>
<protein>
    <submittedName>
        <fullName evidence="1">YfbM family protein</fullName>
    </submittedName>
</protein>